<dbReference type="AlphaFoldDB" id="C0NSK0"/>
<evidence type="ECO:0000313" key="3">
    <source>
        <dbReference type="Proteomes" id="UP000001631"/>
    </source>
</evidence>
<name>C0NSK0_AJECG</name>
<dbReference type="HOGENOM" id="CLU_2209270_0_0_1"/>
<dbReference type="RefSeq" id="XP_045286347.1">
    <property type="nucleotide sequence ID" value="XM_045433179.1"/>
</dbReference>
<evidence type="ECO:0000256" key="1">
    <source>
        <dbReference type="SAM" id="MobiDB-lite"/>
    </source>
</evidence>
<dbReference type="InParanoid" id="C0NSK0"/>
<proteinExistence type="predicted"/>
<feature type="compositionally biased region" description="Basic and acidic residues" evidence="1">
    <location>
        <begin position="25"/>
        <end position="38"/>
    </location>
</feature>
<gene>
    <name evidence="2" type="ORF">HCBG_06130</name>
</gene>
<protein>
    <submittedName>
        <fullName evidence="2">Uncharacterized protein</fullName>
    </submittedName>
</protein>
<reference evidence="2" key="1">
    <citation type="submission" date="2009-02" db="EMBL/GenBank/DDBJ databases">
        <title>The Genome Sequence of Ajellomyces capsulatus strain G186AR.</title>
        <authorList>
            <consortium name="The Broad Institute Genome Sequencing Platform"/>
            <person name="Champion M."/>
            <person name="Cuomo C."/>
            <person name="Ma L.-J."/>
            <person name="Henn M.R."/>
            <person name="Sil A."/>
            <person name="Goldman B."/>
            <person name="Young S.K."/>
            <person name="Kodira C.D."/>
            <person name="Zeng Q."/>
            <person name="Koehrsen M."/>
            <person name="Alvarado L."/>
            <person name="Berlin A."/>
            <person name="Borenstein D."/>
            <person name="Chen Z."/>
            <person name="Engels R."/>
            <person name="Freedman E."/>
            <person name="Gellesch M."/>
            <person name="Goldberg J."/>
            <person name="Griggs A."/>
            <person name="Gujja S."/>
            <person name="Heiman D."/>
            <person name="Hepburn T."/>
            <person name="Howarth C."/>
            <person name="Jen D."/>
            <person name="Larson L."/>
            <person name="Lewis B."/>
            <person name="Mehta T."/>
            <person name="Park D."/>
            <person name="Pearson M."/>
            <person name="Roberts A."/>
            <person name="Saif S."/>
            <person name="Shea T."/>
            <person name="Shenoy N."/>
            <person name="Sisk P."/>
            <person name="Stolte C."/>
            <person name="Sykes S."/>
            <person name="Walk T."/>
            <person name="White J."/>
            <person name="Yandava C."/>
            <person name="Klein B."/>
            <person name="McEwen J.G."/>
            <person name="Puccia R."/>
            <person name="Goldman G.H."/>
            <person name="Felipe M.S."/>
            <person name="Nino-Vega G."/>
            <person name="San-Blas G."/>
            <person name="Taylor J."/>
            <person name="Mendoza L."/>
            <person name="Galagan J."/>
            <person name="Nusbaum C."/>
            <person name="Birren B."/>
        </authorList>
    </citation>
    <scope>NUCLEOTIDE SEQUENCE</scope>
    <source>
        <strain evidence="2">G186AR</strain>
    </source>
</reference>
<sequence length="107" mass="12381">MRRSFVYKALEMKSSGWDAGGNRDGFGRRSRVDVGEQGKKKKKKQKDHQGWDWYFILPGRELLHSYEKFSRTPRITTFPLLTSLQTCKIFKKKDKGVKCPGVKGCPI</sequence>
<dbReference type="Proteomes" id="UP000001631">
    <property type="component" value="Unassembled WGS sequence"/>
</dbReference>
<organism evidence="2 3">
    <name type="scientific">Ajellomyces capsulatus (strain G186AR / H82 / ATCC MYA-2454 / RMSCC 2432)</name>
    <name type="common">Darling's disease fungus</name>
    <name type="synonym">Histoplasma capsulatum</name>
    <dbReference type="NCBI Taxonomy" id="447093"/>
    <lineage>
        <taxon>Eukaryota</taxon>
        <taxon>Fungi</taxon>
        <taxon>Dikarya</taxon>
        <taxon>Ascomycota</taxon>
        <taxon>Pezizomycotina</taxon>
        <taxon>Eurotiomycetes</taxon>
        <taxon>Eurotiomycetidae</taxon>
        <taxon>Onygenales</taxon>
        <taxon>Ajellomycetaceae</taxon>
        <taxon>Histoplasma</taxon>
    </lineage>
</organism>
<accession>C0NSK0</accession>
<dbReference type="GeneID" id="69039146"/>
<dbReference type="EMBL" id="GG663370">
    <property type="protein sequence ID" value="EEH05866.1"/>
    <property type="molecule type" value="Genomic_DNA"/>
</dbReference>
<keyword evidence="3" id="KW-1185">Reference proteome</keyword>
<evidence type="ECO:0000313" key="2">
    <source>
        <dbReference type="EMBL" id="EEH05866.1"/>
    </source>
</evidence>
<feature type="region of interest" description="Disordered" evidence="1">
    <location>
        <begin position="15"/>
        <end position="48"/>
    </location>
</feature>